<dbReference type="SUPFAM" id="SSF52833">
    <property type="entry name" value="Thioredoxin-like"/>
    <property type="match status" value="1"/>
</dbReference>
<dbReference type="PROSITE" id="PS51352">
    <property type="entry name" value="THIOREDOXIN_2"/>
    <property type="match status" value="1"/>
</dbReference>
<protein>
    <submittedName>
        <fullName evidence="1">Uncharacterized protein</fullName>
    </submittedName>
</protein>
<gene>
    <name evidence="1" type="ORF">CCAX7_40560</name>
</gene>
<dbReference type="PANTHER" id="PTHR42852">
    <property type="entry name" value="THIOL:DISULFIDE INTERCHANGE PROTEIN DSBE"/>
    <property type="match status" value="1"/>
</dbReference>
<dbReference type="CDD" id="cd02966">
    <property type="entry name" value="TlpA_like_family"/>
    <property type="match status" value="1"/>
</dbReference>
<dbReference type="InterPro" id="IPR036249">
    <property type="entry name" value="Thioredoxin-like_sf"/>
</dbReference>
<dbReference type="GO" id="GO:0016209">
    <property type="term" value="F:antioxidant activity"/>
    <property type="evidence" value="ECO:0007669"/>
    <property type="project" value="InterPro"/>
</dbReference>
<name>A0A402D6F9_9BACT</name>
<dbReference type="Gene3D" id="3.40.30.10">
    <property type="entry name" value="Glutaredoxin"/>
    <property type="match status" value="1"/>
</dbReference>
<dbReference type="GO" id="GO:0016491">
    <property type="term" value="F:oxidoreductase activity"/>
    <property type="evidence" value="ECO:0007669"/>
    <property type="project" value="InterPro"/>
</dbReference>
<dbReference type="InterPro" id="IPR000866">
    <property type="entry name" value="AhpC/TSA"/>
</dbReference>
<dbReference type="KEGG" id="ccot:CCAX7_40560"/>
<accession>A0A402D6F9</accession>
<dbReference type="AlphaFoldDB" id="A0A402D6F9"/>
<dbReference type="InterPro" id="IPR050553">
    <property type="entry name" value="Thioredoxin_ResA/DsbE_sf"/>
</dbReference>
<organism evidence="1 2">
    <name type="scientific">Capsulimonas corticalis</name>
    <dbReference type="NCBI Taxonomy" id="2219043"/>
    <lineage>
        <taxon>Bacteria</taxon>
        <taxon>Bacillati</taxon>
        <taxon>Armatimonadota</taxon>
        <taxon>Armatimonadia</taxon>
        <taxon>Capsulimonadales</taxon>
        <taxon>Capsulimonadaceae</taxon>
        <taxon>Capsulimonas</taxon>
    </lineage>
</organism>
<reference evidence="1 2" key="1">
    <citation type="journal article" date="2019" name="Int. J. Syst. Evol. Microbiol.">
        <title>Capsulimonas corticalis gen. nov., sp. nov., an aerobic capsulated bacterium, of a novel bacterial order, Capsulimonadales ord. nov., of the class Armatimonadia of the phylum Armatimonadetes.</title>
        <authorList>
            <person name="Li J."/>
            <person name="Kudo C."/>
            <person name="Tonouchi A."/>
        </authorList>
    </citation>
    <scope>NUCLEOTIDE SEQUENCE [LARGE SCALE GENOMIC DNA]</scope>
    <source>
        <strain evidence="1 2">AX-7</strain>
    </source>
</reference>
<dbReference type="PANTHER" id="PTHR42852:SF13">
    <property type="entry name" value="PROTEIN DIPZ"/>
    <property type="match status" value="1"/>
</dbReference>
<dbReference type="InterPro" id="IPR013766">
    <property type="entry name" value="Thioredoxin_domain"/>
</dbReference>
<evidence type="ECO:0000313" key="2">
    <source>
        <dbReference type="Proteomes" id="UP000287394"/>
    </source>
</evidence>
<dbReference type="EMBL" id="AP025739">
    <property type="protein sequence ID" value="BDI32005.1"/>
    <property type="molecule type" value="Genomic_DNA"/>
</dbReference>
<evidence type="ECO:0000313" key="1">
    <source>
        <dbReference type="EMBL" id="BDI32005.1"/>
    </source>
</evidence>
<dbReference type="RefSeq" id="WP_301002119.1">
    <property type="nucleotide sequence ID" value="NZ_AP025739.1"/>
</dbReference>
<proteinExistence type="predicted"/>
<dbReference type="Proteomes" id="UP000287394">
    <property type="component" value="Chromosome"/>
</dbReference>
<keyword evidence="2" id="KW-1185">Reference proteome</keyword>
<sequence length="404" mass="43809">MSNHHVTALLAGLGLLATVPLAHAAEPEKYQTISAKTIQCDETSFRADSDGNLQPKIKFHVTIEGPKHVRIDASGIDDPKPAFYVYSGAKEYEYIGSDSSYRIFDGPTDSGSASAIRNLSCVDFILKSDLNDKVDDGVKRTITKVTVDGMPMILRTDSRGPSKDKEGVDTIYEDCLWYHADTLLPYKRTGFMVQGDKRTPTLGVEYTNYVLNKPVAATKFVWAPPAGAKEFVMHTPPAPLAAGVTAPDFTAISPDGKQVKLSDFKGKPVILDFWATWCGPCQAAMPHLEKIYQQVKTKDVVILAVCVWDKKPDYEKWVTKNIGSKYNFPVAFDPAGTTDGASIAGKLYQVSGIPTQFVIDKDGKIAAVSVGYDESKHVLEDALGKLGVTVAMADAPAITVAAKP</sequence>
<dbReference type="Pfam" id="PF00578">
    <property type="entry name" value="AhpC-TSA"/>
    <property type="match status" value="1"/>
</dbReference>